<name>A0ABY6VUS7_9BURK</name>
<evidence type="ECO:0000256" key="1">
    <source>
        <dbReference type="SAM" id="MobiDB-lite"/>
    </source>
</evidence>
<feature type="transmembrane region" description="Helical" evidence="2">
    <location>
        <begin position="31"/>
        <end position="52"/>
    </location>
</feature>
<dbReference type="Proteomes" id="UP000366065">
    <property type="component" value="Unassembled WGS sequence"/>
</dbReference>
<organism evidence="3 4">
    <name type="scientific">Pandoraea capi</name>
    <dbReference type="NCBI Taxonomy" id="2508286"/>
    <lineage>
        <taxon>Bacteria</taxon>
        <taxon>Pseudomonadati</taxon>
        <taxon>Pseudomonadota</taxon>
        <taxon>Betaproteobacteria</taxon>
        <taxon>Burkholderiales</taxon>
        <taxon>Burkholderiaceae</taxon>
        <taxon>Pandoraea</taxon>
    </lineage>
</organism>
<keyword evidence="2" id="KW-0472">Membrane</keyword>
<comment type="caution">
    <text evidence="3">The sequence shown here is derived from an EMBL/GenBank/DDBJ whole genome shotgun (WGS) entry which is preliminary data.</text>
</comment>
<accession>A0ABY6VUS7</accession>
<keyword evidence="4" id="KW-1185">Reference proteome</keyword>
<evidence type="ECO:0000313" key="3">
    <source>
        <dbReference type="EMBL" id="VVD91231.1"/>
    </source>
</evidence>
<evidence type="ECO:0000313" key="4">
    <source>
        <dbReference type="Proteomes" id="UP000366065"/>
    </source>
</evidence>
<feature type="region of interest" description="Disordered" evidence="1">
    <location>
        <begin position="1"/>
        <end position="22"/>
    </location>
</feature>
<gene>
    <name evidence="3" type="ORF">PCA20602_01637</name>
</gene>
<keyword evidence="2" id="KW-1133">Transmembrane helix</keyword>
<protein>
    <submittedName>
        <fullName evidence="3">Lipoprotein</fullName>
    </submittedName>
</protein>
<dbReference type="EMBL" id="CABPRV010000003">
    <property type="protein sequence ID" value="VVD91231.1"/>
    <property type="molecule type" value="Genomic_DNA"/>
</dbReference>
<reference evidence="3 4" key="1">
    <citation type="submission" date="2019-08" db="EMBL/GenBank/DDBJ databases">
        <authorList>
            <person name="Peeters C."/>
        </authorList>
    </citation>
    <scope>NUCLEOTIDE SEQUENCE [LARGE SCALE GENOMIC DNA]</scope>
    <source>
        <strain evidence="3 4">LMG 20602</strain>
    </source>
</reference>
<proteinExistence type="predicted"/>
<sequence length="178" mass="19872">MDRQRVQHDTLSHAAVSTGGSRDTASTYRRLMSRALMLAGMVLTLASCSLPFSRPTPIAYREINLSGYCSQTDEDGFREQATLNVQGNQVQSLDWRLWVGSRGSCHFNLADFHQTKWRPSIELQANRGSCKLLIWQDPGNVTIGHANCEAYCSAGIYENAWPVSFDPQSGVCARDTRR</sequence>
<keyword evidence="2" id="KW-0812">Transmembrane</keyword>
<keyword evidence="3" id="KW-0449">Lipoprotein</keyword>
<evidence type="ECO:0000256" key="2">
    <source>
        <dbReference type="SAM" id="Phobius"/>
    </source>
</evidence>
<feature type="compositionally biased region" description="Basic and acidic residues" evidence="1">
    <location>
        <begin position="1"/>
        <end position="11"/>
    </location>
</feature>